<evidence type="ECO:0000313" key="2">
    <source>
        <dbReference type="Proteomes" id="UP001620262"/>
    </source>
</evidence>
<dbReference type="EMBL" id="JBJDOT010000023">
    <property type="protein sequence ID" value="MFK3865308.1"/>
    <property type="molecule type" value="Genomic_DNA"/>
</dbReference>
<proteinExistence type="predicted"/>
<sequence length="97" mass="11475">MALLNRIQKPNNRPFSKYVSDELEPSWFINKANNVVMTFRDQQTLPTMQYQGKYKRIGYSYPKSYLWQKSLFISYAVNKEDIAVTKLDLAQFQEAVK</sequence>
<name>A0ABW8KZU7_9GAMM</name>
<dbReference type="RefSeq" id="WP_182731196.1">
    <property type="nucleotide sequence ID" value="NZ_JBJDOT010000023.1"/>
</dbReference>
<keyword evidence="2" id="KW-1185">Reference proteome</keyword>
<reference evidence="1 2" key="1">
    <citation type="submission" date="2024-11" db="EMBL/GenBank/DDBJ databases">
        <title>The Natural Products Discovery Center: Release of the First 8490 Sequenced Strains for Exploring Actinobacteria Biosynthetic Diversity.</title>
        <authorList>
            <person name="Kalkreuter E."/>
            <person name="Kautsar S.A."/>
            <person name="Yang D."/>
            <person name="Bader C.D."/>
            <person name="Teijaro C.N."/>
            <person name="Fluegel L."/>
            <person name="Davis C.M."/>
            <person name="Simpson J.R."/>
            <person name="Lauterbach L."/>
            <person name="Steele A.D."/>
            <person name="Gui C."/>
            <person name="Meng S."/>
            <person name="Li G."/>
            <person name="Viehrig K."/>
            <person name="Ye F."/>
            <person name="Su P."/>
            <person name="Kiefer A.F."/>
            <person name="Nichols A."/>
            <person name="Cepeda A.J."/>
            <person name="Yan W."/>
            <person name="Fan B."/>
            <person name="Jiang Y."/>
            <person name="Adhikari A."/>
            <person name="Zheng C.-J."/>
            <person name="Schuster L."/>
            <person name="Cowan T.M."/>
            <person name="Smanski M.J."/>
            <person name="Chevrette M.G."/>
            <person name="De Carvalho L.P.S."/>
            <person name="Shen B."/>
        </authorList>
    </citation>
    <scope>NUCLEOTIDE SEQUENCE [LARGE SCALE GENOMIC DNA]</scope>
    <source>
        <strain evidence="1 2">NPDC078403</strain>
    </source>
</reference>
<gene>
    <name evidence="1" type="ORF">ACI2JU_15730</name>
</gene>
<comment type="caution">
    <text evidence="1">The sequence shown here is derived from an EMBL/GenBank/DDBJ whole genome shotgun (WGS) entry which is preliminary data.</text>
</comment>
<protein>
    <recommendedName>
        <fullName evidence="3">Phage protein</fullName>
    </recommendedName>
</protein>
<dbReference type="Proteomes" id="UP001620262">
    <property type="component" value="Unassembled WGS sequence"/>
</dbReference>
<evidence type="ECO:0008006" key="3">
    <source>
        <dbReference type="Google" id="ProtNLM"/>
    </source>
</evidence>
<organism evidence="1 2">
    <name type="scientific">Pseudoalteromonas rhizosphaerae</name>
    <dbReference type="NCBI Taxonomy" id="2518973"/>
    <lineage>
        <taxon>Bacteria</taxon>
        <taxon>Pseudomonadati</taxon>
        <taxon>Pseudomonadota</taxon>
        <taxon>Gammaproteobacteria</taxon>
        <taxon>Alteromonadales</taxon>
        <taxon>Pseudoalteromonadaceae</taxon>
        <taxon>Pseudoalteromonas</taxon>
    </lineage>
</organism>
<accession>A0ABW8KZU7</accession>
<evidence type="ECO:0000313" key="1">
    <source>
        <dbReference type="EMBL" id="MFK3865308.1"/>
    </source>
</evidence>